<dbReference type="EMBL" id="MPUH01000352">
    <property type="protein sequence ID" value="OMJ82126.1"/>
    <property type="molecule type" value="Genomic_DNA"/>
</dbReference>
<keyword evidence="1" id="KW-0812">Transmembrane</keyword>
<protein>
    <submittedName>
        <fullName evidence="2">Uncharacterized protein</fullName>
    </submittedName>
</protein>
<name>A0A1R2BZC6_9CILI</name>
<reference evidence="2 3" key="1">
    <citation type="submission" date="2016-11" db="EMBL/GenBank/DDBJ databases">
        <title>The macronuclear genome of Stentor coeruleus: a giant cell with tiny introns.</title>
        <authorList>
            <person name="Slabodnick M."/>
            <person name="Ruby J.G."/>
            <person name="Reiff S.B."/>
            <person name="Swart E.C."/>
            <person name="Gosai S."/>
            <person name="Prabakaran S."/>
            <person name="Witkowska E."/>
            <person name="Larue G.E."/>
            <person name="Fisher S."/>
            <person name="Freeman R.M."/>
            <person name="Gunawardena J."/>
            <person name="Chu W."/>
            <person name="Stover N.A."/>
            <person name="Gregory B.D."/>
            <person name="Nowacki M."/>
            <person name="Derisi J."/>
            <person name="Roy S.W."/>
            <person name="Marshall W.F."/>
            <person name="Sood P."/>
        </authorList>
    </citation>
    <scope>NUCLEOTIDE SEQUENCE [LARGE SCALE GENOMIC DNA]</scope>
    <source>
        <strain evidence="2">WM001</strain>
    </source>
</reference>
<keyword evidence="1" id="KW-0472">Membrane</keyword>
<evidence type="ECO:0000256" key="1">
    <source>
        <dbReference type="SAM" id="Phobius"/>
    </source>
</evidence>
<feature type="transmembrane region" description="Helical" evidence="1">
    <location>
        <begin position="71"/>
        <end position="89"/>
    </location>
</feature>
<organism evidence="2 3">
    <name type="scientific">Stentor coeruleus</name>
    <dbReference type="NCBI Taxonomy" id="5963"/>
    <lineage>
        <taxon>Eukaryota</taxon>
        <taxon>Sar</taxon>
        <taxon>Alveolata</taxon>
        <taxon>Ciliophora</taxon>
        <taxon>Postciliodesmatophora</taxon>
        <taxon>Heterotrichea</taxon>
        <taxon>Heterotrichida</taxon>
        <taxon>Stentoridae</taxon>
        <taxon>Stentor</taxon>
    </lineage>
</organism>
<accession>A0A1R2BZC6</accession>
<gene>
    <name evidence="2" type="ORF">SteCoe_17244</name>
</gene>
<dbReference type="Proteomes" id="UP000187209">
    <property type="component" value="Unassembled WGS sequence"/>
</dbReference>
<keyword evidence="1" id="KW-1133">Transmembrane helix</keyword>
<comment type="caution">
    <text evidence="2">The sequence shown here is derived from an EMBL/GenBank/DDBJ whole genome shotgun (WGS) entry which is preliminary data.</text>
</comment>
<dbReference type="AlphaFoldDB" id="A0A1R2BZC6"/>
<keyword evidence="3" id="KW-1185">Reference proteome</keyword>
<proteinExistence type="predicted"/>
<evidence type="ECO:0000313" key="3">
    <source>
        <dbReference type="Proteomes" id="UP000187209"/>
    </source>
</evidence>
<evidence type="ECO:0000313" key="2">
    <source>
        <dbReference type="EMBL" id="OMJ82126.1"/>
    </source>
</evidence>
<sequence>MLDSKIKQPEANFSDISKTIKINNDLNSSSLNLKSPVITENQKFVIEKTSSFLIIPESAHPYRFSKKESMFLRELFIICTIWISVLFYVNPTKNEYYSEEYSEVLVIDQDMENIIMTNNFENDFNIKYDSQCTLV</sequence>